<evidence type="ECO:0000313" key="2">
    <source>
        <dbReference type="EMBL" id="AFM03748.1"/>
    </source>
</evidence>
<evidence type="ECO:0000259" key="1">
    <source>
        <dbReference type="SMART" id="SM00481"/>
    </source>
</evidence>
<dbReference type="AlphaFoldDB" id="I4AIG3"/>
<dbReference type="GO" id="GO:0008270">
    <property type="term" value="F:zinc ion binding"/>
    <property type="evidence" value="ECO:0007669"/>
    <property type="project" value="TreeGrafter"/>
</dbReference>
<dbReference type="FunFam" id="3.20.20.140:FF:000047">
    <property type="entry name" value="PHP domain-containing protein"/>
    <property type="match status" value="1"/>
</dbReference>
<sequence>MTNKQLAQAFKLTGSLLELHNENSFKVRSYTGTATRLENLNEVAAELTQKQLVDLGFSKNMSEKIFSLLENGSFKELDELTAQTPTGVFEMLNIKGMGAKKVRVIWTELEIETIKDLYQAAKDGSLEKIKGFGKKTAENIANQIEFLEKQEGKQRINIAFQYSDYILQNLAKQDFIEKISEAGQVKRHEPIIDTISFVLLLKEENSTKEVSQFLNNLDGISQDKKNSSPFLWRGNFDEIDLKVEIYLTEKDNFYGKVLRESSSLSHLNYSSNNPNHLETSLLSASYQKANSEEEIYQKIGSKFIPYPQRNGLHEWKWITENNENDLLQLQDLKGTIHNHSTYSDGQNSIEQMALAAQALGHSYLVISDHSQSAFYANGLNKERVEQQWQEIEELNQKLAPFRIFKGIESDILNDGSLDYDENTLKGFEVVIASVHSVLGMSEEKATERLLKAIQNPYTKILGHPTGRLLLRREGYPIDHKKIIDACAEYNVAIEINANPHRLDLDWKWIDYAMQKNVWLCISPDAHSTEGLKDTNWGVKVAQKGGLLKKKTLNTLSVEEFESWIVSK</sequence>
<accession>I4AIG3</accession>
<dbReference type="KEGG" id="fli:Fleli_1316"/>
<dbReference type="InterPro" id="IPR027421">
    <property type="entry name" value="DNA_pol_lamdba_lyase_dom_sf"/>
</dbReference>
<dbReference type="PATRIC" id="fig|880071.3.peg.1290"/>
<dbReference type="Pfam" id="PF02811">
    <property type="entry name" value="PHP"/>
    <property type="match status" value="1"/>
</dbReference>
<dbReference type="InterPro" id="IPR022311">
    <property type="entry name" value="PolX-like"/>
</dbReference>
<dbReference type="RefSeq" id="WP_014797205.1">
    <property type="nucleotide sequence ID" value="NC_018018.1"/>
</dbReference>
<dbReference type="eggNOG" id="COG1796">
    <property type="taxonomic scope" value="Bacteria"/>
</dbReference>
<dbReference type="InterPro" id="IPR003141">
    <property type="entry name" value="Pol/His_phosphatase_N"/>
</dbReference>
<gene>
    <name evidence="2" type="ordered locus">Fleli_1316</name>
</gene>
<keyword evidence="2" id="KW-0378">Hydrolase</keyword>
<reference evidence="3" key="1">
    <citation type="submission" date="2012-06" db="EMBL/GenBank/DDBJ databases">
        <title>The complete genome of Flexibacter litoralis DSM 6794.</title>
        <authorList>
            <person name="Lucas S."/>
            <person name="Copeland A."/>
            <person name="Lapidus A."/>
            <person name="Glavina del Rio T."/>
            <person name="Dalin E."/>
            <person name="Tice H."/>
            <person name="Bruce D."/>
            <person name="Goodwin L."/>
            <person name="Pitluck S."/>
            <person name="Peters L."/>
            <person name="Ovchinnikova G."/>
            <person name="Lu M."/>
            <person name="Kyrpides N."/>
            <person name="Mavromatis K."/>
            <person name="Ivanova N."/>
            <person name="Brettin T."/>
            <person name="Detter J.C."/>
            <person name="Han C."/>
            <person name="Larimer F."/>
            <person name="Land M."/>
            <person name="Hauser L."/>
            <person name="Markowitz V."/>
            <person name="Cheng J.-F."/>
            <person name="Hugenholtz P."/>
            <person name="Woyke T."/>
            <person name="Wu D."/>
            <person name="Spring S."/>
            <person name="Lang E."/>
            <person name="Kopitz M."/>
            <person name="Brambilla E."/>
            <person name="Klenk H.-P."/>
            <person name="Eisen J.A."/>
        </authorList>
    </citation>
    <scope>NUCLEOTIDE SEQUENCE [LARGE SCALE GENOMIC DNA]</scope>
    <source>
        <strain evidence="3">ATCC 23117 / DSM 6794 / NBRC 15988 / NCIMB 1366 / Sio-4</strain>
    </source>
</reference>
<evidence type="ECO:0000313" key="3">
    <source>
        <dbReference type="Proteomes" id="UP000006054"/>
    </source>
</evidence>
<feature type="domain" description="Polymerase/histidinol phosphatase N-terminal" evidence="1">
    <location>
        <begin position="334"/>
        <end position="413"/>
    </location>
</feature>
<dbReference type="SMART" id="SM00481">
    <property type="entry name" value="POLIIIAc"/>
    <property type="match status" value="1"/>
</dbReference>
<dbReference type="SUPFAM" id="SSF47781">
    <property type="entry name" value="RuvA domain 2-like"/>
    <property type="match status" value="1"/>
</dbReference>
<name>I4AIG3_BERLS</name>
<dbReference type="Gene3D" id="1.10.150.110">
    <property type="entry name" value="DNA polymerase beta, N-terminal domain-like"/>
    <property type="match status" value="1"/>
</dbReference>
<dbReference type="Pfam" id="PF14520">
    <property type="entry name" value="HHH_5"/>
    <property type="match status" value="1"/>
</dbReference>
<dbReference type="GO" id="GO:0042578">
    <property type="term" value="F:phosphoric ester hydrolase activity"/>
    <property type="evidence" value="ECO:0007669"/>
    <property type="project" value="TreeGrafter"/>
</dbReference>
<dbReference type="PIRSF" id="PIRSF005047">
    <property type="entry name" value="UCP005047_YshC"/>
    <property type="match status" value="1"/>
</dbReference>
<dbReference type="GO" id="GO:0005829">
    <property type="term" value="C:cytosol"/>
    <property type="evidence" value="ECO:0007669"/>
    <property type="project" value="TreeGrafter"/>
</dbReference>
<dbReference type="Proteomes" id="UP000006054">
    <property type="component" value="Chromosome"/>
</dbReference>
<dbReference type="OrthoDB" id="9808747at2"/>
<dbReference type="SUPFAM" id="SSF89550">
    <property type="entry name" value="PHP domain-like"/>
    <property type="match status" value="1"/>
</dbReference>
<dbReference type="InterPro" id="IPR047967">
    <property type="entry name" value="PolX_PHP"/>
</dbReference>
<dbReference type="EMBL" id="CP003345">
    <property type="protein sequence ID" value="AFM03748.1"/>
    <property type="molecule type" value="Genomic_DNA"/>
</dbReference>
<organism evidence="2 3">
    <name type="scientific">Bernardetia litoralis (strain ATCC 23117 / DSM 6794 / NBRC 15988 / NCIMB 1366 / Fx l1 / Sio-4)</name>
    <name type="common">Flexibacter litoralis</name>
    <dbReference type="NCBI Taxonomy" id="880071"/>
    <lineage>
        <taxon>Bacteria</taxon>
        <taxon>Pseudomonadati</taxon>
        <taxon>Bacteroidota</taxon>
        <taxon>Cytophagia</taxon>
        <taxon>Cytophagales</taxon>
        <taxon>Bernardetiaceae</taxon>
        <taxon>Bernardetia</taxon>
    </lineage>
</organism>
<dbReference type="Gene3D" id="3.20.20.140">
    <property type="entry name" value="Metal-dependent hydrolases"/>
    <property type="match status" value="1"/>
</dbReference>
<dbReference type="InterPro" id="IPR010994">
    <property type="entry name" value="RuvA_2-like"/>
</dbReference>
<dbReference type="eggNOG" id="COG1387">
    <property type="taxonomic scope" value="Bacteria"/>
</dbReference>
<dbReference type="Gene3D" id="1.10.150.20">
    <property type="entry name" value="5' to 3' exonuclease, C-terminal subdomain"/>
    <property type="match status" value="1"/>
</dbReference>
<dbReference type="SUPFAM" id="SSF47802">
    <property type="entry name" value="DNA polymerase beta, N-terminal domain-like"/>
    <property type="match status" value="1"/>
</dbReference>
<keyword evidence="3" id="KW-1185">Reference proteome</keyword>
<proteinExistence type="predicted"/>
<dbReference type="InterPro" id="IPR016195">
    <property type="entry name" value="Pol/histidinol_Pase-like"/>
</dbReference>
<dbReference type="InterPro" id="IPR004013">
    <property type="entry name" value="PHP_dom"/>
</dbReference>
<dbReference type="STRING" id="880071.Fleli_1316"/>
<protein>
    <submittedName>
        <fullName evidence="2">PHP family phosphohydrolase, histidinol phosphatase</fullName>
    </submittedName>
</protein>
<dbReference type="PANTHER" id="PTHR36928:SF1">
    <property type="entry name" value="PHOSPHATASE YCDX-RELATED"/>
    <property type="match status" value="1"/>
</dbReference>
<dbReference type="PANTHER" id="PTHR36928">
    <property type="entry name" value="PHOSPHATASE YCDX-RELATED"/>
    <property type="match status" value="1"/>
</dbReference>
<dbReference type="CDD" id="cd07436">
    <property type="entry name" value="PHP_PolX"/>
    <property type="match status" value="1"/>
</dbReference>
<dbReference type="InterPro" id="IPR050243">
    <property type="entry name" value="PHP_phosphatase"/>
</dbReference>
<dbReference type="HOGENOM" id="CLU_017729_1_0_10"/>